<dbReference type="AlphaFoldDB" id="A0A4Z0R882"/>
<accession>A0A4Z0R882</accession>
<keyword evidence="1" id="KW-0143">Chaperone</keyword>
<dbReference type="OrthoDB" id="9795302at2"/>
<dbReference type="InterPro" id="IPR050289">
    <property type="entry name" value="TorD/DmsD_chaperones"/>
</dbReference>
<dbReference type="EMBL" id="SPQQ01000002">
    <property type="protein sequence ID" value="TGE39342.1"/>
    <property type="molecule type" value="Genomic_DNA"/>
</dbReference>
<dbReference type="RefSeq" id="WP_135545837.1">
    <property type="nucleotide sequence ID" value="NZ_SPQQ01000002.1"/>
</dbReference>
<reference evidence="2 3" key="1">
    <citation type="submission" date="2019-03" db="EMBL/GenBank/DDBJ databases">
        <title>Draft Genome Sequence of Desulfosporosinus fructosivorans Strain 63.6F, Isolated from Marine Sediment in the Baltic Sea.</title>
        <authorList>
            <person name="Hausmann B."/>
            <person name="Vandieken V."/>
            <person name="Pjevac P."/>
            <person name="Schreck K."/>
            <person name="Herbold C.W."/>
            <person name="Loy A."/>
        </authorList>
    </citation>
    <scope>NUCLEOTIDE SEQUENCE [LARGE SCALE GENOMIC DNA]</scope>
    <source>
        <strain evidence="2 3">63.6F</strain>
    </source>
</reference>
<name>A0A4Z0R882_9FIRM</name>
<protein>
    <submittedName>
        <fullName evidence="2">Dehydrogenase</fullName>
    </submittedName>
</protein>
<dbReference type="PANTHER" id="PTHR34227">
    <property type="entry name" value="CHAPERONE PROTEIN YCDY"/>
    <property type="match status" value="1"/>
</dbReference>
<evidence type="ECO:0000313" key="3">
    <source>
        <dbReference type="Proteomes" id="UP000298460"/>
    </source>
</evidence>
<comment type="caution">
    <text evidence="2">The sequence shown here is derived from an EMBL/GenBank/DDBJ whole genome shotgun (WGS) entry which is preliminary data.</text>
</comment>
<organism evidence="2 3">
    <name type="scientific">Desulfosporosinus fructosivorans</name>
    <dbReference type="NCBI Taxonomy" id="2018669"/>
    <lineage>
        <taxon>Bacteria</taxon>
        <taxon>Bacillati</taxon>
        <taxon>Bacillota</taxon>
        <taxon>Clostridia</taxon>
        <taxon>Eubacteriales</taxon>
        <taxon>Desulfitobacteriaceae</taxon>
        <taxon>Desulfosporosinus</taxon>
    </lineage>
</organism>
<dbReference type="PANTHER" id="PTHR34227:SF1">
    <property type="entry name" value="DIMETHYL SULFOXIDE REDUCTASE CHAPERONE-RELATED"/>
    <property type="match status" value="1"/>
</dbReference>
<dbReference type="SUPFAM" id="SSF89155">
    <property type="entry name" value="TorD-like"/>
    <property type="match status" value="1"/>
</dbReference>
<keyword evidence="3" id="KW-1185">Reference proteome</keyword>
<sequence length="252" mass="30008">MLTNDRIETVEHPNLSHETQLRGLAKIRPLLEARIFAYDILRRSFLEEPSHEFLKLLSKDNLIGSFPFSEEEGEIQEGIRQVHSDLMQYESVGETIYNRLHWDYTRLFIGPYELQAPAWESAYLNKERLLFQEETLKVRLAYLKYAFLPKHFQHEADDHLGLELDFMYKLSVMVLEKYEKNEHELLDILENQKRFLQEHLLRWVPEFQQNVCQHSDTEFYRGMSRILHGFLRLDLEALAELLDIEGIGLKTN</sequence>
<dbReference type="Pfam" id="PF02613">
    <property type="entry name" value="Nitrate_red_del"/>
    <property type="match status" value="1"/>
</dbReference>
<gene>
    <name evidence="2" type="ORF">E4K67_07875</name>
</gene>
<dbReference type="Proteomes" id="UP000298460">
    <property type="component" value="Unassembled WGS sequence"/>
</dbReference>
<dbReference type="InterPro" id="IPR020945">
    <property type="entry name" value="DMSO/NO3_reduct_chaperone"/>
</dbReference>
<dbReference type="InterPro" id="IPR036411">
    <property type="entry name" value="TorD-like_sf"/>
</dbReference>
<proteinExistence type="predicted"/>
<evidence type="ECO:0000313" key="2">
    <source>
        <dbReference type="EMBL" id="TGE39342.1"/>
    </source>
</evidence>
<dbReference type="Gene3D" id="1.10.3480.10">
    <property type="entry name" value="TorD-like"/>
    <property type="match status" value="1"/>
</dbReference>
<evidence type="ECO:0000256" key="1">
    <source>
        <dbReference type="ARBA" id="ARBA00023186"/>
    </source>
</evidence>